<sequence length="324" mass="37522">MIKHHIYWWNLENLFDIENSPRRSEFLNNTLKGELEGWTVEVLDQKIARLLSIITQFNKGKGPDIFGVCEVENAFVVELLVERMTQELSREYAFVISDSADKRGIDSALIYDRAMYDPDPGTFSLRIIKRNPTRDLFQAHLNTTAGKKLLLVLNHWPSRSGGVLRTEPYRIMVAENLAYWIERMYEEQGEEASIVLMGDFNDNPTDRSITDYLLANNNRALVKSDRTTKKYMYNLMHRFQDAQLGTTVFSSQYNLLDQFIISKHILSEVAGMDFNLSTVKILNYPELTSGSYQKPIRFSRPSRDDFDPDGYSDHLPIELVLNEK</sequence>
<dbReference type="GO" id="GO:0004527">
    <property type="term" value="F:exonuclease activity"/>
    <property type="evidence" value="ECO:0007669"/>
    <property type="project" value="UniProtKB-KW"/>
</dbReference>
<dbReference type="InterPro" id="IPR005135">
    <property type="entry name" value="Endo/exonuclease/phosphatase"/>
</dbReference>
<keyword evidence="2" id="KW-0378">Hydrolase</keyword>
<dbReference type="Pfam" id="PF19580">
    <property type="entry name" value="Exo_endo_phos_3"/>
    <property type="match status" value="1"/>
</dbReference>
<proteinExistence type="predicted"/>
<evidence type="ECO:0000313" key="3">
    <source>
        <dbReference type="Proteomes" id="UP000475249"/>
    </source>
</evidence>
<dbReference type="EMBL" id="WXYO01000001">
    <property type="protein sequence ID" value="NAS10583.1"/>
    <property type="molecule type" value="Genomic_DNA"/>
</dbReference>
<reference evidence="2 3" key="1">
    <citation type="submission" date="2020-01" db="EMBL/GenBank/DDBJ databases">
        <title>Bacteria diversity of Porities sp.</title>
        <authorList>
            <person name="Wang G."/>
        </authorList>
    </citation>
    <scope>NUCLEOTIDE SEQUENCE [LARGE SCALE GENOMIC DNA]</scope>
    <source>
        <strain evidence="2 3">R33</strain>
    </source>
</reference>
<dbReference type="Gene3D" id="3.60.10.10">
    <property type="entry name" value="Endonuclease/exonuclease/phosphatase"/>
    <property type="match status" value="1"/>
</dbReference>
<dbReference type="PANTHER" id="PTHR42834:SF1">
    <property type="entry name" value="ENDONUCLEASE_EXONUCLEASE_PHOSPHATASE FAMILY PROTEIN (AFU_ORTHOLOGUE AFUA_3G09210)"/>
    <property type="match status" value="1"/>
</dbReference>
<dbReference type="Proteomes" id="UP000475249">
    <property type="component" value="Unassembled WGS sequence"/>
</dbReference>
<dbReference type="AlphaFoldDB" id="A0A6L9E7P8"/>
<dbReference type="InterPro" id="IPR036691">
    <property type="entry name" value="Endo/exonu/phosph_ase_sf"/>
</dbReference>
<keyword evidence="2" id="KW-0540">Nuclease</keyword>
<keyword evidence="3" id="KW-1185">Reference proteome</keyword>
<dbReference type="PANTHER" id="PTHR42834">
    <property type="entry name" value="ENDONUCLEASE/EXONUCLEASE/PHOSPHATASE FAMILY PROTEIN (AFU_ORTHOLOGUE AFUA_3G09210)"/>
    <property type="match status" value="1"/>
</dbReference>
<gene>
    <name evidence="2" type="ORF">GTQ38_01125</name>
</gene>
<organism evidence="2 3">
    <name type="scientific">Poritiphilus flavus</name>
    <dbReference type="NCBI Taxonomy" id="2697053"/>
    <lineage>
        <taxon>Bacteria</taxon>
        <taxon>Pseudomonadati</taxon>
        <taxon>Bacteroidota</taxon>
        <taxon>Flavobacteriia</taxon>
        <taxon>Flavobacteriales</taxon>
        <taxon>Flavobacteriaceae</taxon>
        <taxon>Poritiphilus</taxon>
    </lineage>
</organism>
<evidence type="ECO:0000313" key="2">
    <source>
        <dbReference type="EMBL" id="NAS10583.1"/>
    </source>
</evidence>
<dbReference type="GO" id="GO:0004519">
    <property type="term" value="F:endonuclease activity"/>
    <property type="evidence" value="ECO:0007669"/>
    <property type="project" value="UniProtKB-KW"/>
</dbReference>
<keyword evidence="2" id="KW-0269">Exonuclease</keyword>
<feature type="domain" description="Endonuclease/exonuclease/phosphatase" evidence="1">
    <location>
        <begin position="6"/>
        <end position="321"/>
    </location>
</feature>
<keyword evidence="2" id="KW-0255">Endonuclease</keyword>
<dbReference type="SUPFAM" id="SSF56219">
    <property type="entry name" value="DNase I-like"/>
    <property type="match status" value="1"/>
</dbReference>
<accession>A0A6L9E7P8</accession>
<dbReference type="RefSeq" id="WP_161433383.1">
    <property type="nucleotide sequence ID" value="NZ_WXYO01000001.1"/>
</dbReference>
<evidence type="ECO:0000259" key="1">
    <source>
        <dbReference type="Pfam" id="PF19580"/>
    </source>
</evidence>
<comment type="caution">
    <text evidence="2">The sequence shown here is derived from an EMBL/GenBank/DDBJ whole genome shotgun (WGS) entry which is preliminary data.</text>
</comment>
<name>A0A6L9E7P8_9FLAO</name>
<protein>
    <submittedName>
        <fullName evidence="2">Endonuclease/exonuclease/phosphatase</fullName>
    </submittedName>
</protein>